<proteinExistence type="predicted"/>
<evidence type="ECO:0000256" key="1">
    <source>
        <dbReference type="ARBA" id="ARBA00022729"/>
    </source>
</evidence>
<feature type="signal peptide" evidence="2">
    <location>
        <begin position="1"/>
        <end position="18"/>
    </location>
</feature>
<accession>A0A1B9P206</accession>
<keyword evidence="1 2" id="KW-0732">Signal</keyword>
<dbReference type="AlphaFoldDB" id="A0A1B9P206"/>
<evidence type="ECO:0000313" key="5">
    <source>
        <dbReference type="Proteomes" id="UP000093523"/>
    </source>
</evidence>
<comment type="caution">
    <text evidence="4">The sequence shown here is derived from an EMBL/GenBank/DDBJ whole genome shotgun (WGS) entry which is preliminary data.</text>
</comment>
<evidence type="ECO:0000313" key="4">
    <source>
        <dbReference type="EMBL" id="OCH22389.1"/>
    </source>
</evidence>
<gene>
    <name evidence="4" type="ORF">A6E04_11155</name>
</gene>
<dbReference type="OrthoDB" id="5918457at2"/>
<protein>
    <recommendedName>
        <fullName evidence="3">Outer membrane protein beta-barrel domain-containing protein</fullName>
    </recommendedName>
</protein>
<evidence type="ECO:0000256" key="2">
    <source>
        <dbReference type="SAM" id="SignalP"/>
    </source>
</evidence>
<dbReference type="InterPro" id="IPR027385">
    <property type="entry name" value="Beta-barrel_OMP"/>
</dbReference>
<feature type="chain" id="PRO_5008632407" description="Outer membrane protein beta-barrel domain-containing protein" evidence="2">
    <location>
        <begin position="19"/>
        <end position="200"/>
    </location>
</feature>
<evidence type="ECO:0000259" key="3">
    <source>
        <dbReference type="Pfam" id="PF13505"/>
    </source>
</evidence>
<reference evidence="4 5" key="1">
    <citation type="submission" date="2016-06" db="EMBL/GenBank/DDBJ databases">
        <authorList>
            <person name="Kjaerup R.B."/>
            <person name="Dalgaard T.S."/>
            <person name="Juul-Madsen H.R."/>
        </authorList>
    </citation>
    <scope>NUCLEOTIDE SEQUENCE [LARGE SCALE GENOMIC DNA]</scope>
    <source>
        <strain evidence="4 5">1S159</strain>
    </source>
</reference>
<sequence>MKYVFICLICLFSTNSLAKIESIYLSSGLQKSSLTLNGAEIDLEDSLFIKAGYPFMLAPNYFLILEFEYNKIGSFERNVSDGLNYERTNVDVSSYGINLKYLSYLFDSDFYLASLLSANKYSLDLMIDSLSQETTNGTTLQTTIKGAKEFDEFGLSYGVEIGYSLPYSMNIAASYTMGRMVADGIAVDFISSQLILSYLF</sequence>
<feature type="domain" description="Outer membrane protein beta-barrel" evidence="3">
    <location>
        <begin position="7"/>
        <end position="178"/>
    </location>
</feature>
<name>A0A1B9P206_ALILO</name>
<organism evidence="4 5">
    <name type="scientific">Aliivibrio logei</name>
    <name type="common">Vibrio logei</name>
    <dbReference type="NCBI Taxonomy" id="688"/>
    <lineage>
        <taxon>Bacteria</taxon>
        <taxon>Pseudomonadati</taxon>
        <taxon>Pseudomonadota</taxon>
        <taxon>Gammaproteobacteria</taxon>
        <taxon>Vibrionales</taxon>
        <taxon>Vibrionaceae</taxon>
        <taxon>Aliivibrio</taxon>
    </lineage>
</organism>
<dbReference type="RefSeq" id="WP_065610919.1">
    <property type="nucleotide sequence ID" value="NZ_CAWMPN010000008.1"/>
</dbReference>
<dbReference type="EMBL" id="MAJU01000008">
    <property type="protein sequence ID" value="OCH22389.1"/>
    <property type="molecule type" value="Genomic_DNA"/>
</dbReference>
<dbReference type="Pfam" id="PF13505">
    <property type="entry name" value="OMP_b-brl"/>
    <property type="match status" value="1"/>
</dbReference>
<dbReference type="Proteomes" id="UP000093523">
    <property type="component" value="Unassembled WGS sequence"/>
</dbReference>